<dbReference type="InterPro" id="IPR011447">
    <property type="entry name" value="DUF1552"/>
</dbReference>
<evidence type="ECO:0000313" key="3">
    <source>
        <dbReference type="EMBL" id="QDU92394.1"/>
    </source>
</evidence>
<dbReference type="InterPro" id="IPR017850">
    <property type="entry name" value="Alkaline_phosphatase_core_sf"/>
</dbReference>
<keyword evidence="4" id="KW-1185">Reference proteome</keyword>
<gene>
    <name evidence="3" type="ORF">Pla8534_01410</name>
</gene>
<dbReference type="Proteomes" id="UP000317648">
    <property type="component" value="Chromosome"/>
</dbReference>
<dbReference type="InterPro" id="IPR006311">
    <property type="entry name" value="TAT_signal"/>
</dbReference>
<dbReference type="SUPFAM" id="SSF53649">
    <property type="entry name" value="Alkaline phosphatase-like"/>
    <property type="match status" value="1"/>
</dbReference>
<keyword evidence="2" id="KW-0732">Signal</keyword>
<evidence type="ECO:0000256" key="1">
    <source>
        <dbReference type="SAM" id="MobiDB-lite"/>
    </source>
</evidence>
<dbReference type="KEGG" id="lcre:Pla8534_01410"/>
<dbReference type="Pfam" id="PF07586">
    <property type="entry name" value="HXXSHH"/>
    <property type="match status" value="1"/>
</dbReference>
<feature type="signal peptide" evidence="2">
    <location>
        <begin position="1"/>
        <end position="29"/>
    </location>
</feature>
<dbReference type="OrthoDB" id="9146593at2"/>
<name>A0A518DKN0_9BACT</name>
<feature type="region of interest" description="Disordered" evidence="1">
    <location>
        <begin position="234"/>
        <end position="259"/>
    </location>
</feature>
<evidence type="ECO:0008006" key="5">
    <source>
        <dbReference type="Google" id="ProtNLM"/>
    </source>
</evidence>
<dbReference type="AlphaFoldDB" id="A0A518DKN0"/>
<protein>
    <recommendedName>
        <fullName evidence="5">DUF1552 domain-containing protein</fullName>
    </recommendedName>
</protein>
<reference evidence="3 4" key="1">
    <citation type="submission" date="2019-02" db="EMBL/GenBank/DDBJ databases">
        <title>Deep-cultivation of Planctomycetes and their phenomic and genomic characterization uncovers novel biology.</title>
        <authorList>
            <person name="Wiegand S."/>
            <person name="Jogler M."/>
            <person name="Boedeker C."/>
            <person name="Pinto D."/>
            <person name="Vollmers J."/>
            <person name="Rivas-Marin E."/>
            <person name="Kohn T."/>
            <person name="Peeters S.H."/>
            <person name="Heuer A."/>
            <person name="Rast P."/>
            <person name="Oberbeckmann S."/>
            <person name="Bunk B."/>
            <person name="Jeske O."/>
            <person name="Meyerdierks A."/>
            <person name="Storesund J.E."/>
            <person name="Kallscheuer N."/>
            <person name="Luecker S."/>
            <person name="Lage O.M."/>
            <person name="Pohl T."/>
            <person name="Merkel B.J."/>
            <person name="Hornburger P."/>
            <person name="Mueller R.-W."/>
            <person name="Bruemmer F."/>
            <person name="Labrenz M."/>
            <person name="Spormann A.M."/>
            <person name="Op den Camp H."/>
            <person name="Overmann J."/>
            <person name="Amann R."/>
            <person name="Jetten M.S.M."/>
            <person name="Mascher T."/>
            <person name="Medema M.H."/>
            <person name="Devos D.P."/>
            <person name="Kaster A.-K."/>
            <person name="Ovreas L."/>
            <person name="Rohde M."/>
            <person name="Galperin M.Y."/>
            <person name="Jogler C."/>
        </authorList>
    </citation>
    <scope>NUCLEOTIDE SEQUENCE [LARGE SCALE GENOMIC DNA]</scope>
    <source>
        <strain evidence="3 4">Pla85_3_4</strain>
    </source>
</reference>
<dbReference type="EMBL" id="CP036433">
    <property type="protein sequence ID" value="QDU92394.1"/>
    <property type="molecule type" value="Genomic_DNA"/>
</dbReference>
<feature type="chain" id="PRO_5022105947" description="DUF1552 domain-containing protein" evidence="2">
    <location>
        <begin position="30"/>
        <end position="436"/>
    </location>
</feature>
<evidence type="ECO:0000313" key="4">
    <source>
        <dbReference type="Proteomes" id="UP000317648"/>
    </source>
</evidence>
<proteinExistence type="predicted"/>
<dbReference type="PROSITE" id="PS51318">
    <property type="entry name" value="TAT"/>
    <property type="match status" value="1"/>
</dbReference>
<accession>A0A518DKN0</accession>
<dbReference type="RefSeq" id="WP_145048303.1">
    <property type="nucleotide sequence ID" value="NZ_CP036433.1"/>
</dbReference>
<organism evidence="3 4">
    <name type="scientific">Lignipirellula cremea</name>
    <dbReference type="NCBI Taxonomy" id="2528010"/>
    <lineage>
        <taxon>Bacteria</taxon>
        <taxon>Pseudomonadati</taxon>
        <taxon>Planctomycetota</taxon>
        <taxon>Planctomycetia</taxon>
        <taxon>Pirellulales</taxon>
        <taxon>Pirellulaceae</taxon>
        <taxon>Lignipirellula</taxon>
    </lineage>
</organism>
<sequence precursor="true">MPHPVNRRTFLRSTAIAMALPSLESMARASDTSATASPFRLVAIGTPFGFNPSAFVPTAAGSDFSLSPHLAHIKDHRADFTIVSGLSHPNTAGATHRGEAVMLTGAPYPSLSHNLQNTISLDQEFASHNRGQTRYNSLVLTTVPHGISISVTGNGVAIPAISRPSEIFAMLFLSGSKQQAEEELHRIGQGRSMLDTVGDQAKRLGRKVGAVDRARLDEYYSSVRDVENQLRMSSEWVNRPKPPAPGRAPTDLPSREDTLSPTEQAKKLQLMFDMIHLALATDSTRAVTIKTFGTHHSLSHHGKQPEKMAECLQFEVGLLQAVGSLLAKLKESRESEGRLLDRTMVLLTSNLRDGNSHWTHDLPVFLAGGGFKHGRHLTFNPALLKSLADSTGKAAKATPNMGVNQAPLCNLYLSLLQRAGIPTDRFGSSTGTLTGL</sequence>
<evidence type="ECO:0000256" key="2">
    <source>
        <dbReference type="SAM" id="SignalP"/>
    </source>
</evidence>